<dbReference type="AlphaFoldDB" id="A0A8H6T4P0"/>
<dbReference type="GeneID" id="59343408"/>
<evidence type="ECO:0000313" key="2">
    <source>
        <dbReference type="Proteomes" id="UP000636479"/>
    </source>
</evidence>
<accession>A0A8H6T4P0</accession>
<sequence>MTSRRSSEGLRDLPSREEDMAVEVFRGVGAVSEVVTWLLMNGQIFAETDLVVGETASRFVYWAMICGGVVHGSFVVDALAKLPEGFMVNRSLVLSALIQSVKAGKAIQLQTNAFRTRQEVVGGVPTQTLHPVVEVILQTCGGGGEALVVFARCGIEGCGRQLAAEQVCNSHDSEAETVGQRERDVLS</sequence>
<comment type="caution">
    <text evidence="1">The sequence shown here is derived from an EMBL/GenBank/DDBJ whole genome shotgun (WGS) entry which is preliminary data.</text>
</comment>
<dbReference type="RefSeq" id="XP_037223777.1">
    <property type="nucleotide sequence ID" value="XM_037360892.1"/>
</dbReference>
<reference evidence="1" key="1">
    <citation type="submission" date="2020-05" db="EMBL/GenBank/DDBJ databases">
        <title>Mycena genomes resolve the evolution of fungal bioluminescence.</title>
        <authorList>
            <person name="Tsai I.J."/>
        </authorList>
    </citation>
    <scope>NUCLEOTIDE SEQUENCE</scope>
    <source>
        <strain evidence="1">171206Taipei</strain>
    </source>
</reference>
<evidence type="ECO:0000313" key="1">
    <source>
        <dbReference type="EMBL" id="KAF7310327.1"/>
    </source>
</evidence>
<organism evidence="1 2">
    <name type="scientific">Mycena indigotica</name>
    <dbReference type="NCBI Taxonomy" id="2126181"/>
    <lineage>
        <taxon>Eukaryota</taxon>
        <taxon>Fungi</taxon>
        <taxon>Dikarya</taxon>
        <taxon>Basidiomycota</taxon>
        <taxon>Agaricomycotina</taxon>
        <taxon>Agaricomycetes</taxon>
        <taxon>Agaricomycetidae</taxon>
        <taxon>Agaricales</taxon>
        <taxon>Marasmiineae</taxon>
        <taxon>Mycenaceae</taxon>
        <taxon>Mycena</taxon>
    </lineage>
</organism>
<keyword evidence="2" id="KW-1185">Reference proteome</keyword>
<gene>
    <name evidence="1" type="ORF">MIND_00406800</name>
</gene>
<dbReference type="EMBL" id="JACAZF010000003">
    <property type="protein sequence ID" value="KAF7310327.1"/>
    <property type="molecule type" value="Genomic_DNA"/>
</dbReference>
<proteinExistence type="predicted"/>
<dbReference type="Proteomes" id="UP000636479">
    <property type="component" value="Unassembled WGS sequence"/>
</dbReference>
<name>A0A8H6T4P0_9AGAR</name>
<protein>
    <submittedName>
        <fullName evidence="1">Uncharacterized protein</fullName>
    </submittedName>
</protein>